<evidence type="ECO:0000313" key="4">
    <source>
        <dbReference type="Proteomes" id="UP000887565"/>
    </source>
</evidence>
<dbReference type="InterPro" id="IPR042237">
    <property type="entry name" value="PTRHD1"/>
</dbReference>
<protein>
    <recommendedName>
        <fullName evidence="1">peptidyl-tRNA hydrolase</fullName>
        <ecNumber evidence="1">3.1.1.29</ecNumber>
    </recommendedName>
</protein>
<dbReference type="CDD" id="cd02429">
    <property type="entry name" value="PTH2_like"/>
    <property type="match status" value="1"/>
</dbReference>
<evidence type="ECO:0000256" key="3">
    <source>
        <dbReference type="ARBA" id="ARBA00048707"/>
    </source>
</evidence>
<accession>A0A915IHP7</accession>
<dbReference type="PANTHER" id="PTHR46194">
    <property type="entry name" value="PEPTIDYL-TRNA HYDROLASE PTRHD1-RELATED"/>
    <property type="match status" value="1"/>
</dbReference>
<dbReference type="InterPro" id="IPR002833">
    <property type="entry name" value="PTH2"/>
</dbReference>
<dbReference type="GO" id="GO:0004045">
    <property type="term" value="F:peptidyl-tRNA hydrolase activity"/>
    <property type="evidence" value="ECO:0007669"/>
    <property type="project" value="UniProtKB-EC"/>
</dbReference>
<dbReference type="PANTHER" id="PTHR46194:SF1">
    <property type="entry name" value="PEPTIDYL-TRNA HYDROLASE PTRHD1-RELATED"/>
    <property type="match status" value="1"/>
</dbReference>
<reference evidence="5" key="1">
    <citation type="submission" date="2022-11" db="UniProtKB">
        <authorList>
            <consortium name="WormBaseParasite"/>
        </authorList>
    </citation>
    <scope>IDENTIFICATION</scope>
</reference>
<name>A0A915IHP7_ROMCU</name>
<dbReference type="Proteomes" id="UP000887565">
    <property type="component" value="Unplaced"/>
</dbReference>
<comment type="catalytic activity">
    <reaction evidence="3">
        <text>an N-acyl-L-alpha-aminoacyl-tRNA + H2O = an N-acyl-L-amino acid + a tRNA + H(+)</text>
        <dbReference type="Rhea" id="RHEA:54448"/>
        <dbReference type="Rhea" id="RHEA-COMP:10123"/>
        <dbReference type="Rhea" id="RHEA-COMP:13883"/>
        <dbReference type="ChEBI" id="CHEBI:15377"/>
        <dbReference type="ChEBI" id="CHEBI:15378"/>
        <dbReference type="ChEBI" id="CHEBI:59874"/>
        <dbReference type="ChEBI" id="CHEBI:78442"/>
        <dbReference type="ChEBI" id="CHEBI:138191"/>
        <dbReference type="EC" id="3.1.1.29"/>
    </reaction>
</comment>
<evidence type="ECO:0000256" key="2">
    <source>
        <dbReference type="ARBA" id="ARBA00022801"/>
    </source>
</evidence>
<sequence length="122" mass="13873">MPPKNAVLVMYVVLRRDLLTELKWPIGALVAQACHASTAVLWTHKDDSSTVDYMANMGSMRKVLLEVKNEQELKSISDTLISQKIDHNLWIEQPENIATCIALKPYPRNDVQPFLKHLSLFS</sequence>
<dbReference type="PROSITE" id="PS51257">
    <property type="entry name" value="PROKAR_LIPOPROTEIN"/>
    <property type="match status" value="1"/>
</dbReference>
<organism evidence="4 5">
    <name type="scientific">Romanomermis culicivorax</name>
    <name type="common">Nematode worm</name>
    <dbReference type="NCBI Taxonomy" id="13658"/>
    <lineage>
        <taxon>Eukaryota</taxon>
        <taxon>Metazoa</taxon>
        <taxon>Ecdysozoa</taxon>
        <taxon>Nematoda</taxon>
        <taxon>Enoplea</taxon>
        <taxon>Dorylaimia</taxon>
        <taxon>Mermithida</taxon>
        <taxon>Mermithoidea</taxon>
        <taxon>Mermithidae</taxon>
        <taxon>Romanomermis</taxon>
    </lineage>
</organism>
<dbReference type="OMA" id="AIIAQCC"/>
<dbReference type="WBParaSite" id="nRc.2.0.1.t13701-RA">
    <property type="protein sequence ID" value="nRc.2.0.1.t13701-RA"/>
    <property type="gene ID" value="nRc.2.0.1.g13701"/>
</dbReference>
<keyword evidence="2" id="KW-0378">Hydrolase</keyword>
<proteinExistence type="predicted"/>
<dbReference type="Pfam" id="PF01981">
    <property type="entry name" value="PTH2"/>
    <property type="match status" value="1"/>
</dbReference>
<dbReference type="AlphaFoldDB" id="A0A915IHP7"/>
<evidence type="ECO:0000313" key="5">
    <source>
        <dbReference type="WBParaSite" id="nRc.2.0.1.t13701-RA"/>
    </source>
</evidence>
<dbReference type="EC" id="3.1.1.29" evidence="1"/>
<dbReference type="Gene3D" id="3.40.1490.10">
    <property type="entry name" value="Bit1"/>
    <property type="match status" value="1"/>
</dbReference>
<dbReference type="SUPFAM" id="SSF102462">
    <property type="entry name" value="Peptidyl-tRNA hydrolase II"/>
    <property type="match status" value="1"/>
</dbReference>
<evidence type="ECO:0000256" key="1">
    <source>
        <dbReference type="ARBA" id="ARBA00013260"/>
    </source>
</evidence>
<dbReference type="InterPro" id="IPR023476">
    <property type="entry name" value="Pep_tRNA_hydro_II_dom_sf"/>
</dbReference>
<keyword evidence="4" id="KW-1185">Reference proteome</keyword>